<protein>
    <recommendedName>
        <fullName evidence="3">Sel1 repeat family protein</fullName>
    </recommendedName>
</protein>
<reference evidence="1 2" key="1">
    <citation type="submission" date="2022-01" db="EMBL/GenBank/DDBJ databases">
        <title>Whole genome-based taxonomy of the Shewanellaceae.</title>
        <authorList>
            <person name="Martin-Rodriguez A.J."/>
        </authorList>
    </citation>
    <scope>NUCLEOTIDE SEQUENCE [LARGE SCALE GENOMIC DNA]</scope>
    <source>
        <strain evidence="1 2">DSM 17177</strain>
    </source>
</reference>
<dbReference type="Gene3D" id="1.25.40.10">
    <property type="entry name" value="Tetratricopeptide repeat domain"/>
    <property type="match status" value="1"/>
</dbReference>
<accession>A0ABT0LCU9</accession>
<gene>
    <name evidence="1" type="ORF">L2764_13860</name>
</gene>
<organism evidence="1 2">
    <name type="scientific">Shewanella surugensis</name>
    <dbReference type="NCBI Taxonomy" id="212020"/>
    <lineage>
        <taxon>Bacteria</taxon>
        <taxon>Pseudomonadati</taxon>
        <taxon>Pseudomonadota</taxon>
        <taxon>Gammaproteobacteria</taxon>
        <taxon>Alteromonadales</taxon>
        <taxon>Shewanellaceae</taxon>
        <taxon>Shewanella</taxon>
    </lineage>
</organism>
<dbReference type="RefSeq" id="WP_248940845.1">
    <property type="nucleotide sequence ID" value="NZ_JAKIKS010000052.1"/>
</dbReference>
<dbReference type="SUPFAM" id="SSF81901">
    <property type="entry name" value="HCP-like"/>
    <property type="match status" value="1"/>
</dbReference>
<dbReference type="Proteomes" id="UP001203423">
    <property type="component" value="Unassembled WGS sequence"/>
</dbReference>
<dbReference type="InterPro" id="IPR011990">
    <property type="entry name" value="TPR-like_helical_dom_sf"/>
</dbReference>
<keyword evidence="2" id="KW-1185">Reference proteome</keyword>
<evidence type="ECO:0008006" key="3">
    <source>
        <dbReference type="Google" id="ProtNLM"/>
    </source>
</evidence>
<name>A0ABT0LCU9_9GAMM</name>
<proteinExistence type="predicted"/>
<comment type="caution">
    <text evidence="1">The sequence shown here is derived from an EMBL/GenBank/DDBJ whole genome shotgun (WGS) entry which is preliminary data.</text>
</comment>
<dbReference type="EMBL" id="JAKIKS010000052">
    <property type="protein sequence ID" value="MCL1125531.1"/>
    <property type="molecule type" value="Genomic_DNA"/>
</dbReference>
<sequence length="368" mass="41452">MIKKILKITAGLLIFVIAIGIYRSLPTKAQRLTSENNALGYVELLAQAKNSQPNPNMYASSQITPDNPLFDGVLAFQRGRYGLAEQKLKPLMEAGNLDAMFWYAETIMGASVLATAEAGDLLVKAAELGHPYAALRLDPDSYDCQQSLGNRCSQDWVKKGQAKLKQLAEQGDVKALYYANVRDKRGSAEDYQYNIDLVTQVVGQGYYAPLVEQLIRISHSKSLTIGKKQALVELLTLAANNNFVPAMAASYKYIKDKNPQKAEKLLLKLARLGNRMAINAIFHFDFQALQQGDESKFFNAYKFALVREIIFRKNNNAESMGWAIIRKEIRPFRDGEKDRIKLVADEFISQMTPVIYIDELHTEYNKHQ</sequence>
<evidence type="ECO:0000313" key="2">
    <source>
        <dbReference type="Proteomes" id="UP001203423"/>
    </source>
</evidence>
<evidence type="ECO:0000313" key="1">
    <source>
        <dbReference type="EMBL" id="MCL1125531.1"/>
    </source>
</evidence>